<dbReference type="Pfam" id="PF12394">
    <property type="entry name" value="DUF3657"/>
    <property type="match status" value="1"/>
</dbReference>
<reference evidence="4" key="2">
    <citation type="submission" date="2025-09" db="UniProtKB">
        <authorList>
            <consortium name="Ensembl"/>
        </authorList>
    </citation>
    <scope>IDENTIFICATION</scope>
</reference>
<keyword evidence="5" id="KW-1185">Reference proteome</keyword>
<evidence type="ECO:0000256" key="2">
    <source>
        <dbReference type="SAM" id="MobiDB-lite"/>
    </source>
</evidence>
<organism evidence="4 5">
    <name type="scientific">Cyprinus carpio carpio</name>
    <dbReference type="NCBI Taxonomy" id="630221"/>
    <lineage>
        <taxon>Eukaryota</taxon>
        <taxon>Metazoa</taxon>
        <taxon>Chordata</taxon>
        <taxon>Craniata</taxon>
        <taxon>Vertebrata</taxon>
        <taxon>Euteleostomi</taxon>
        <taxon>Actinopterygii</taxon>
        <taxon>Neopterygii</taxon>
        <taxon>Teleostei</taxon>
        <taxon>Ostariophysi</taxon>
        <taxon>Cypriniformes</taxon>
        <taxon>Cyprinidae</taxon>
        <taxon>Cyprininae</taxon>
        <taxon>Cyprinus</taxon>
    </lineage>
</organism>
<reference evidence="4" key="1">
    <citation type="submission" date="2025-08" db="UniProtKB">
        <authorList>
            <consortium name="Ensembl"/>
        </authorList>
    </citation>
    <scope>IDENTIFICATION</scope>
</reference>
<dbReference type="SUPFAM" id="SSF53474">
    <property type="entry name" value="alpha/beta-Hydrolases"/>
    <property type="match status" value="1"/>
</dbReference>
<sequence length="967" mass="107553">MTEVQATVEFSVELHKFYNVDLFQRGFYQIRASMKVPPRIPQRVEASLLHPTGSDLAFPASVQDDVVCSKTFQILYKNEEIVVNDVLVFKVMMLLDVKKVEEFLNEMDFQLSLDLFFTDGDYSPEDPTSLQSISSRTLRLHFSLHRGIHQHVNVMFDYFHLSVISATIHASLVALHQPLIRSARSVIHQVLFHDLQGKTFLVSDQCLQHALSLHQNMCASLLRAYQGLFCYLTSLTKNLPASQRIELGMAESPDELAELVNMNLAQLCSLLMALWGNFLELVSLNERVSALLAQEHHTLRVQRFAEAFFCLEHPRQSALAYQELAHSHQQMTTAIKNSSYFLSLPPLPVECADLDGDVNSLPIIFEDRYLESVTEGKYIHQNETATTHCAQNTKHCTTSDIQGDASIQSDSFSNLLSLHMQARPQAGTGAEAAESAAARIDSTHPPAGLRHIDVKPSDKDPYQGDKVTILLPHHSDPTAKRDVSEITQTNFSEFKSRVGDGATLIRACGAALRSDCVPQASSRLSDSGIESEPSSATQLAPVSPSPFANTSLEAPTEPILQSALQRPSPLSPASRGATTLEGLNPESTSGISGVQSSLTSINSLPSDDEVETEVTSRKSSILLQEQSLIFSGESHNLPLSSFRVLAQQKASISHGDRFAQAKEELKQLKLPGFLYSEVAHLASTMPYFSMDEDENSDEGIHLIVCVHGLDGNSADLRLVKTYLELGLPGARIDFLMSERNQNDTFADFESMTDRLLDEIVQYIQIFNLTVSKISFVGHSLGNLIVRSVLTRPRFKCYLSRLHTFLSLSGPHLGTLYNSSALVNTGLWFMQKWKKSGSLLQLTCRDHSDPRQTFLYKLSKKAGLHFFKNVVLVGSLQDRYVPYHSARIEMCKTALKDKQTGPVYAEMIENLLLPVLQNKDCNLVRYDVIHALPNTANSLIGRAAHIAVLDSEIFLEKFFLVAGLKFFQ</sequence>
<dbReference type="PANTHER" id="PTHR12482">
    <property type="entry name" value="LIPASE ROG1-RELATED-RELATED"/>
    <property type="match status" value="1"/>
</dbReference>
<name>A0A9J8AH26_CYPCA</name>
<evidence type="ECO:0000313" key="5">
    <source>
        <dbReference type="Proteomes" id="UP001108240"/>
    </source>
</evidence>
<feature type="region of interest" description="Disordered" evidence="2">
    <location>
        <begin position="521"/>
        <end position="597"/>
    </location>
</feature>
<evidence type="ECO:0000313" key="4">
    <source>
        <dbReference type="Ensembl" id="ENSCCRP00000140595.1"/>
    </source>
</evidence>
<dbReference type="PANTHER" id="PTHR12482:SF40">
    <property type="entry name" value="PROTEIN FAM135A"/>
    <property type="match status" value="1"/>
</dbReference>
<dbReference type="GeneTree" id="ENSGT00940000157565"/>
<feature type="domain" description="DUF676" evidence="3">
    <location>
        <begin position="698"/>
        <end position="891"/>
    </location>
</feature>
<feature type="compositionally biased region" description="Polar residues" evidence="2">
    <location>
        <begin position="532"/>
        <end position="553"/>
    </location>
</feature>
<evidence type="ECO:0000256" key="1">
    <source>
        <dbReference type="ARBA" id="ARBA00007949"/>
    </source>
</evidence>
<dbReference type="InterPro" id="IPR044294">
    <property type="entry name" value="Lipase-like"/>
</dbReference>
<dbReference type="Pfam" id="PF05057">
    <property type="entry name" value="DUF676"/>
    <property type="match status" value="1"/>
</dbReference>
<dbReference type="AlphaFoldDB" id="A0A9J8AH26"/>
<dbReference type="Proteomes" id="UP001108240">
    <property type="component" value="Unplaced"/>
</dbReference>
<dbReference type="InterPro" id="IPR029058">
    <property type="entry name" value="AB_hydrolase_fold"/>
</dbReference>
<dbReference type="InterPro" id="IPR007751">
    <property type="entry name" value="DUF676_lipase-like"/>
</dbReference>
<dbReference type="Ensembl" id="ENSCCRT00000197429.1">
    <property type="protein sequence ID" value="ENSCCRP00000140595.1"/>
    <property type="gene ID" value="ENSCCRG00000032891.2"/>
</dbReference>
<evidence type="ECO:0000259" key="3">
    <source>
        <dbReference type="Pfam" id="PF05057"/>
    </source>
</evidence>
<proteinExistence type="inferred from homology"/>
<dbReference type="Gene3D" id="3.40.50.1820">
    <property type="entry name" value="alpha/beta hydrolase"/>
    <property type="match status" value="1"/>
</dbReference>
<dbReference type="FunFam" id="3.40.50.1820:FF:000004">
    <property type="entry name" value="Protein FAM135A isoform a"/>
    <property type="match status" value="1"/>
</dbReference>
<accession>A0A9J8AH26</accession>
<comment type="similarity">
    <text evidence="1">Belongs to the FAM135 family.</text>
</comment>
<protein>
    <submittedName>
        <fullName evidence="4">Family with sequence similarity 135 member A</fullName>
    </submittedName>
</protein>
<dbReference type="InterPro" id="IPR022122">
    <property type="entry name" value="DUF3657"/>
</dbReference>
<feature type="compositionally biased region" description="Polar residues" evidence="2">
    <location>
        <begin position="585"/>
        <end position="597"/>
    </location>
</feature>